<dbReference type="InterPro" id="IPR006145">
    <property type="entry name" value="PsdUridine_synth_RsuA/RluA"/>
</dbReference>
<dbReference type="NCBIfam" id="TIGR00005">
    <property type="entry name" value="rluA_subfam"/>
    <property type="match status" value="1"/>
</dbReference>
<evidence type="ECO:0000313" key="5">
    <source>
        <dbReference type="EMBL" id="MFD1040703.1"/>
    </source>
</evidence>
<keyword evidence="3 5" id="KW-0413">Isomerase</keyword>
<evidence type="ECO:0000259" key="4">
    <source>
        <dbReference type="Pfam" id="PF00849"/>
    </source>
</evidence>
<dbReference type="SUPFAM" id="SSF55120">
    <property type="entry name" value="Pseudouridine synthase"/>
    <property type="match status" value="1"/>
</dbReference>
<gene>
    <name evidence="5" type="ORF">ACFQ3N_20285</name>
</gene>
<dbReference type="Gene3D" id="3.30.2350.10">
    <property type="entry name" value="Pseudouridine synthase"/>
    <property type="match status" value="1"/>
</dbReference>
<dbReference type="PANTHER" id="PTHR21600:SF35">
    <property type="entry name" value="PSEUDOURIDINE SYNTHASE"/>
    <property type="match status" value="1"/>
</dbReference>
<dbReference type="PROSITE" id="PS01129">
    <property type="entry name" value="PSI_RLU"/>
    <property type="match status" value="1"/>
</dbReference>
<accession>A0ABW3LQL5</accession>
<keyword evidence="6" id="KW-1185">Reference proteome</keyword>
<evidence type="ECO:0000256" key="3">
    <source>
        <dbReference type="RuleBase" id="RU362028"/>
    </source>
</evidence>
<evidence type="ECO:0000256" key="2">
    <source>
        <dbReference type="ARBA" id="ARBA00010876"/>
    </source>
</evidence>
<dbReference type="Pfam" id="PF00849">
    <property type="entry name" value="PseudoU_synth_2"/>
    <property type="match status" value="1"/>
</dbReference>
<name>A0ABW3LQL5_9BACI</name>
<sequence length="296" mass="33707">MEWQIDKEHDGMVIRDYLQHVHGFSRRMIKIVKFDGGQICVNDVPKTVRYELISGDVLSIVFPPEIKGTYMEPRDVSIDIIYEDEHILIINKQAGIATMPSSIHPARTIANGVLNYYKERNIPYTVHVVTRLDRDTTGLILIAKHRYSHSLLAVSQRNGLVKRKYKAIMEGHLTEPIGTIKEPIGRKEGSIIERMVSEAGKTAITHYQVLAESEYHSLLEIQLETGRTHQIRVHFSHIGHPLAGDDLYGGSKADINRQALHCYELTFEHPLTNQMITVEAPLPEDMVSIFNRHSND</sequence>
<dbReference type="InterPro" id="IPR006224">
    <property type="entry name" value="PsdUridine_synth_RluA-like_CS"/>
</dbReference>
<dbReference type="InterPro" id="IPR020103">
    <property type="entry name" value="PsdUridine_synth_cat_dom_sf"/>
</dbReference>
<evidence type="ECO:0000313" key="6">
    <source>
        <dbReference type="Proteomes" id="UP001597040"/>
    </source>
</evidence>
<dbReference type="InterPro" id="IPR050188">
    <property type="entry name" value="RluA_PseudoU_synthase"/>
</dbReference>
<dbReference type="GO" id="GO:0016853">
    <property type="term" value="F:isomerase activity"/>
    <property type="evidence" value="ECO:0007669"/>
    <property type="project" value="UniProtKB-KW"/>
</dbReference>
<comment type="function">
    <text evidence="3">Responsible for synthesis of pseudouridine from uracil.</text>
</comment>
<feature type="domain" description="Pseudouridine synthase RsuA/RluA-like" evidence="4">
    <location>
        <begin position="86"/>
        <end position="237"/>
    </location>
</feature>
<comment type="caution">
    <text evidence="5">The sequence shown here is derived from an EMBL/GenBank/DDBJ whole genome shotgun (WGS) entry which is preliminary data.</text>
</comment>
<protein>
    <recommendedName>
        <fullName evidence="3">Pseudouridine synthase</fullName>
        <ecNumber evidence="3">5.4.99.-</ecNumber>
    </recommendedName>
</protein>
<reference evidence="6" key="1">
    <citation type="journal article" date="2019" name="Int. J. Syst. Evol. Microbiol.">
        <title>The Global Catalogue of Microorganisms (GCM) 10K type strain sequencing project: providing services to taxonomists for standard genome sequencing and annotation.</title>
        <authorList>
            <consortium name="The Broad Institute Genomics Platform"/>
            <consortium name="The Broad Institute Genome Sequencing Center for Infectious Disease"/>
            <person name="Wu L."/>
            <person name="Ma J."/>
        </authorList>
    </citation>
    <scope>NUCLEOTIDE SEQUENCE [LARGE SCALE GENOMIC DNA]</scope>
    <source>
        <strain evidence="6">CCUG 56754</strain>
    </source>
</reference>
<dbReference type="RefSeq" id="WP_390365041.1">
    <property type="nucleotide sequence ID" value="NZ_JBHTKJ010000076.1"/>
</dbReference>
<comment type="catalytic activity">
    <reaction evidence="1 3">
        <text>a uridine in RNA = a pseudouridine in RNA</text>
        <dbReference type="Rhea" id="RHEA:48348"/>
        <dbReference type="Rhea" id="RHEA-COMP:12068"/>
        <dbReference type="Rhea" id="RHEA-COMP:12069"/>
        <dbReference type="ChEBI" id="CHEBI:65314"/>
        <dbReference type="ChEBI" id="CHEBI:65315"/>
    </reaction>
</comment>
<dbReference type="EMBL" id="JBHTKJ010000076">
    <property type="protein sequence ID" value="MFD1040703.1"/>
    <property type="molecule type" value="Genomic_DNA"/>
</dbReference>
<evidence type="ECO:0000256" key="1">
    <source>
        <dbReference type="ARBA" id="ARBA00000073"/>
    </source>
</evidence>
<dbReference type="PANTHER" id="PTHR21600">
    <property type="entry name" value="MITOCHONDRIAL RNA PSEUDOURIDINE SYNTHASE"/>
    <property type="match status" value="1"/>
</dbReference>
<proteinExistence type="inferred from homology"/>
<dbReference type="Proteomes" id="UP001597040">
    <property type="component" value="Unassembled WGS sequence"/>
</dbReference>
<dbReference type="InterPro" id="IPR006225">
    <property type="entry name" value="PsdUridine_synth_RluC/D"/>
</dbReference>
<comment type="similarity">
    <text evidence="2 3">Belongs to the pseudouridine synthase RluA family.</text>
</comment>
<dbReference type="CDD" id="cd02869">
    <property type="entry name" value="PseudoU_synth_RluA_like"/>
    <property type="match status" value="1"/>
</dbReference>
<organism evidence="5 6">
    <name type="scientific">Virgibacillus byunsanensis</name>
    <dbReference type="NCBI Taxonomy" id="570945"/>
    <lineage>
        <taxon>Bacteria</taxon>
        <taxon>Bacillati</taxon>
        <taxon>Bacillota</taxon>
        <taxon>Bacilli</taxon>
        <taxon>Bacillales</taxon>
        <taxon>Bacillaceae</taxon>
        <taxon>Virgibacillus</taxon>
    </lineage>
</organism>
<dbReference type="EC" id="5.4.99.-" evidence="3"/>